<evidence type="ECO:0000256" key="4">
    <source>
        <dbReference type="ARBA" id="ARBA00023136"/>
    </source>
</evidence>
<dbReference type="PROSITE" id="PS51257">
    <property type="entry name" value="PROKAR_LIPOPROTEIN"/>
    <property type="match status" value="1"/>
</dbReference>
<sequence length="604" mass="68605">MKRFIIPIIILTTGLTACNILDLEPKDKVSLDDYFKTESDLEMFSNPFYNNLLDKAPFDDQSDVLVELILDEIMEGGERRTPPASGGGWTWTDLRRANTLIEYADNCDDKEAVTHYTAVARFFRAYFYFQKIVRFGDVPWYDVQLYSDDAALYKPRDSRELVMSKMLEDIDYAIDNLPSTVSTYYVNRWSALALKSRFCLFEGTYRKYHNLQLEGDHTYKDYLTLAADAAYEIMTSGPYKLHDTGNPEEDYLTLFSQSEADVDEYILAINFDYAGGARHNASAYTVLTNQGNPGLTRKFINTYLMKDGTRFTDKRGYEKMEFKEETADRDPRLAQSIRTPGYTRIGQSEVLAPDFGASSTGYQPVKFVQDPTANSGNNDRTSSSDCDLPVFRYAEVLLNYAEAKAELGPLEQSDLDISINLLRDRAGITTPLSLSDANATPDPYLQWKEGVENKYQTGYPGVSGKNMGVILEIRRERTIELLMEGFRFYDLCRWKAGACIDGPIYGMYFHGPDEYDLTGDGKTDLILVAKGGTKPADQDGVVVFELDSDIFLTEGDHGYINRHYNATRNGFNEVRDYLYPIPINERSLNPQLTQNPGWEDGLDF</sequence>
<reference evidence="8" key="2">
    <citation type="journal article" date="2021" name="PeerJ">
        <title>Extensive microbial diversity within the chicken gut microbiome revealed by metagenomics and culture.</title>
        <authorList>
            <person name="Gilroy R."/>
            <person name="Ravi A."/>
            <person name="Getino M."/>
            <person name="Pursley I."/>
            <person name="Horton D.L."/>
            <person name="Alikhan N.F."/>
            <person name="Baker D."/>
            <person name="Gharbi K."/>
            <person name="Hall N."/>
            <person name="Watson M."/>
            <person name="Adriaenssens E.M."/>
            <person name="Foster-Nyarko E."/>
            <person name="Jarju S."/>
            <person name="Secka A."/>
            <person name="Antonio M."/>
            <person name="Oren A."/>
            <person name="Chaudhuri R.R."/>
            <person name="La Ragione R."/>
            <person name="Hildebrand F."/>
            <person name="Pallen M.J."/>
        </authorList>
    </citation>
    <scope>NUCLEOTIDE SEQUENCE</scope>
    <source>
        <strain evidence="8">G3-8215</strain>
    </source>
</reference>
<evidence type="ECO:0000259" key="7">
    <source>
        <dbReference type="Pfam" id="PF14322"/>
    </source>
</evidence>
<evidence type="ECO:0000313" key="8">
    <source>
        <dbReference type="EMBL" id="MBO8482528.1"/>
    </source>
</evidence>
<keyword evidence="4" id="KW-0472">Membrane</keyword>
<comment type="similarity">
    <text evidence="2">Belongs to the SusD family.</text>
</comment>
<dbReference type="InterPro" id="IPR011990">
    <property type="entry name" value="TPR-like_helical_dom_sf"/>
</dbReference>
<evidence type="ECO:0000313" key="9">
    <source>
        <dbReference type="Proteomes" id="UP000725002"/>
    </source>
</evidence>
<comment type="subcellular location">
    <subcellularLocation>
        <location evidence="1">Cell outer membrane</location>
    </subcellularLocation>
</comment>
<evidence type="ECO:0000256" key="2">
    <source>
        <dbReference type="ARBA" id="ARBA00006275"/>
    </source>
</evidence>
<evidence type="ECO:0000256" key="1">
    <source>
        <dbReference type="ARBA" id="ARBA00004442"/>
    </source>
</evidence>
<dbReference type="EMBL" id="JADILV010000002">
    <property type="protein sequence ID" value="MBO8482528.1"/>
    <property type="molecule type" value="Genomic_DNA"/>
</dbReference>
<evidence type="ECO:0000256" key="5">
    <source>
        <dbReference type="ARBA" id="ARBA00023237"/>
    </source>
</evidence>
<gene>
    <name evidence="8" type="ORF">IAB75_00170</name>
</gene>
<feature type="domain" description="SusD-like N-terminal" evidence="7">
    <location>
        <begin position="95"/>
        <end position="200"/>
    </location>
</feature>
<comment type="caution">
    <text evidence="8">The sequence shown here is derived from an EMBL/GenBank/DDBJ whole genome shotgun (WGS) entry which is preliminary data.</text>
</comment>
<feature type="domain" description="RagB/SusD" evidence="6">
    <location>
        <begin position="264"/>
        <end position="598"/>
    </location>
</feature>
<keyword evidence="5" id="KW-0998">Cell outer membrane</keyword>
<dbReference type="Pfam" id="PF14322">
    <property type="entry name" value="SusD-like_3"/>
    <property type="match status" value="1"/>
</dbReference>
<organism evidence="8 9">
    <name type="scientific">Candidatus Cryptobacteroides avicola</name>
    <dbReference type="NCBI Taxonomy" id="2840757"/>
    <lineage>
        <taxon>Bacteria</taxon>
        <taxon>Pseudomonadati</taxon>
        <taxon>Bacteroidota</taxon>
        <taxon>Bacteroidia</taxon>
        <taxon>Bacteroidales</taxon>
        <taxon>Candidatus Cryptobacteroides</taxon>
    </lineage>
</organism>
<accession>A0A940IHB7</accession>
<evidence type="ECO:0000259" key="6">
    <source>
        <dbReference type="Pfam" id="PF07980"/>
    </source>
</evidence>
<keyword evidence="3" id="KW-0732">Signal</keyword>
<dbReference type="InterPro" id="IPR012944">
    <property type="entry name" value="SusD_RagB_dom"/>
</dbReference>
<protein>
    <submittedName>
        <fullName evidence="8">RagB/SusD family nutrient uptake outer membrane protein</fullName>
    </submittedName>
</protein>
<dbReference type="InterPro" id="IPR033985">
    <property type="entry name" value="SusD-like_N"/>
</dbReference>
<dbReference type="SUPFAM" id="SSF48452">
    <property type="entry name" value="TPR-like"/>
    <property type="match status" value="1"/>
</dbReference>
<dbReference type="Pfam" id="PF07980">
    <property type="entry name" value="SusD_RagB"/>
    <property type="match status" value="1"/>
</dbReference>
<name>A0A940IHB7_9BACT</name>
<dbReference type="Gene3D" id="1.25.40.390">
    <property type="match status" value="1"/>
</dbReference>
<dbReference type="GO" id="GO:0009279">
    <property type="term" value="C:cell outer membrane"/>
    <property type="evidence" value="ECO:0007669"/>
    <property type="project" value="UniProtKB-SubCell"/>
</dbReference>
<reference evidence="8" key="1">
    <citation type="submission" date="2020-10" db="EMBL/GenBank/DDBJ databases">
        <authorList>
            <person name="Gilroy R."/>
        </authorList>
    </citation>
    <scope>NUCLEOTIDE SEQUENCE</scope>
    <source>
        <strain evidence="8">G3-8215</strain>
    </source>
</reference>
<dbReference type="AlphaFoldDB" id="A0A940IHB7"/>
<proteinExistence type="inferred from homology"/>
<dbReference type="Proteomes" id="UP000725002">
    <property type="component" value="Unassembled WGS sequence"/>
</dbReference>
<evidence type="ECO:0000256" key="3">
    <source>
        <dbReference type="ARBA" id="ARBA00022729"/>
    </source>
</evidence>